<gene>
    <name evidence="3" type="ORF">ACFSBL_10525</name>
</gene>
<sequence>MTRESGATDEGDAGHGWSRHDLAVDTGDGRLDDTDPTAETPLVTAVVTTYDRFEEATRAIESVLAQTYEPVEFIVVEDGTESGIEVWLTEQGHYSVRYVRHATNQGLAGARNTAIALASGDYVAFLDDDDSWKPERIERQVSALRSLSDGERENLGVVYCAVEAREDGRVTSVIPPENSGNLREAIARDGPSTLQSACLFSKRALLAVDGYDEELVSSVDHDIWLSLAVGGYSAVTVAEPLVVSYDTFADSMMTNTDERIEGVAQFVEKWRPTYVDWFGREEADRRLQRYFARVIARLAATKLVSGSFGEARRAIAVLFERSDQTSYNVATLALLTAEAAVKRFVPPALVRRLAAIRNR</sequence>
<dbReference type="Pfam" id="PF00535">
    <property type="entry name" value="Glycos_transf_2"/>
    <property type="match status" value="1"/>
</dbReference>
<evidence type="ECO:0000313" key="4">
    <source>
        <dbReference type="Proteomes" id="UP001597034"/>
    </source>
</evidence>
<evidence type="ECO:0000259" key="2">
    <source>
        <dbReference type="Pfam" id="PF00535"/>
    </source>
</evidence>
<feature type="compositionally biased region" description="Basic and acidic residues" evidence="1">
    <location>
        <begin position="18"/>
        <end position="33"/>
    </location>
</feature>
<protein>
    <submittedName>
        <fullName evidence="3">Glycosyltransferase family 2 protein</fullName>
    </submittedName>
</protein>
<evidence type="ECO:0000256" key="1">
    <source>
        <dbReference type="SAM" id="MobiDB-lite"/>
    </source>
</evidence>
<dbReference type="InterPro" id="IPR050834">
    <property type="entry name" value="Glycosyltransf_2"/>
</dbReference>
<dbReference type="PANTHER" id="PTHR43685">
    <property type="entry name" value="GLYCOSYLTRANSFERASE"/>
    <property type="match status" value="1"/>
</dbReference>
<keyword evidence="4" id="KW-1185">Reference proteome</keyword>
<feature type="region of interest" description="Disordered" evidence="1">
    <location>
        <begin position="1"/>
        <end position="37"/>
    </location>
</feature>
<organism evidence="3 4">
    <name type="scientific">Haloarchaeobius litoreus</name>
    <dbReference type="NCBI Taxonomy" id="755306"/>
    <lineage>
        <taxon>Archaea</taxon>
        <taxon>Methanobacteriati</taxon>
        <taxon>Methanobacteriota</taxon>
        <taxon>Stenosarchaea group</taxon>
        <taxon>Halobacteria</taxon>
        <taxon>Halobacteriales</taxon>
        <taxon>Halorubellaceae</taxon>
        <taxon>Haloarchaeobius</taxon>
    </lineage>
</organism>
<dbReference type="CDD" id="cd00761">
    <property type="entry name" value="Glyco_tranf_GTA_type"/>
    <property type="match status" value="1"/>
</dbReference>
<name>A0ABD6DIG8_9EURY</name>
<dbReference type="Gene3D" id="3.90.550.10">
    <property type="entry name" value="Spore Coat Polysaccharide Biosynthesis Protein SpsA, Chain A"/>
    <property type="match status" value="1"/>
</dbReference>
<reference evidence="3 4" key="1">
    <citation type="journal article" date="2019" name="Int. J. Syst. Evol. Microbiol.">
        <title>The Global Catalogue of Microorganisms (GCM) 10K type strain sequencing project: providing services to taxonomists for standard genome sequencing and annotation.</title>
        <authorList>
            <consortium name="The Broad Institute Genomics Platform"/>
            <consortium name="The Broad Institute Genome Sequencing Center for Infectious Disease"/>
            <person name="Wu L."/>
            <person name="Ma J."/>
        </authorList>
    </citation>
    <scope>NUCLEOTIDE SEQUENCE [LARGE SCALE GENOMIC DNA]</scope>
    <source>
        <strain evidence="3 4">CGMCC 1.10390</strain>
    </source>
</reference>
<comment type="caution">
    <text evidence="3">The sequence shown here is derived from an EMBL/GenBank/DDBJ whole genome shotgun (WGS) entry which is preliminary data.</text>
</comment>
<dbReference type="InterPro" id="IPR029044">
    <property type="entry name" value="Nucleotide-diphossugar_trans"/>
</dbReference>
<dbReference type="Proteomes" id="UP001597034">
    <property type="component" value="Unassembled WGS sequence"/>
</dbReference>
<dbReference type="RefSeq" id="WP_256398360.1">
    <property type="nucleotide sequence ID" value="NZ_JANHJR010000001.1"/>
</dbReference>
<accession>A0ABD6DIG8</accession>
<dbReference type="SUPFAM" id="SSF53448">
    <property type="entry name" value="Nucleotide-diphospho-sugar transferases"/>
    <property type="match status" value="1"/>
</dbReference>
<proteinExistence type="predicted"/>
<dbReference type="InterPro" id="IPR001173">
    <property type="entry name" value="Glyco_trans_2-like"/>
</dbReference>
<feature type="domain" description="Glycosyltransferase 2-like" evidence="2">
    <location>
        <begin position="45"/>
        <end position="145"/>
    </location>
</feature>
<dbReference type="EMBL" id="JBHUDO010000002">
    <property type="protein sequence ID" value="MFD1646116.1"/>
    <property type="molecule type" value="Genomic_DNA"/>
</dbReference>
<dbReference type="PANTHER" id="PTHR43685:SF2">
    <property type="entry name" value="GLYCOSYLTRANSFERASE 2-LIKE DOMAIN-CONTAINING PROTEIN"/>
    <property type="match status" value="1"/>
</dbReference>
<evidence type="ECO:0000313" key="3">
    <source>
        <dbReference type="EMBL" id="MFD1646116.1"/>
    </source>
</evidence>
<dbReference type="AlphaFoldDB" id="A0ABD6DIG8"/>